<keyword evidence="2" id="KW-1185">Reference proteome</keyword>
<dbReference type="AlphaFoldDB" id="M9L849"/>
<reference evidence="1 2" key="1">
    <citation type="submission" date="2012-10" db="EMBL/GenBank/DDBJ databases">
        <title>Draft Genome Sequence of Paenibacillus popilliae ATCC 14706T.</title>
        <authorList>
            <person name="Iiyama K."/>
            <person name="Mori K."/>
            <person name="Mon H."/>
            <person name="Chieda Y."/>
            <person name="Lee J.M."/>
            <person name="Kusakabe T."/>
            <person name="Tashiro K."/>
            <person name="Asano S."/>
            <person name="Yasunaga-Aoki C."/>
            <person name="Shimizu S."/>
        </authorList>
    </citation>
    <scope>NUCLEOTIDE SEQUENCE [LARGE SCALE GENOMIC DNA]</scope>
    <source>
        <strain evidence="1 2">ATCC 14706</strain>
    </source>
</reference>
<evidence type="ECO:0000313" key="2">
    <source>
        <dbReference type="Proteomes" id="UP000029453"/>
    </source>
</evidence>
<accession>M9L849</accession>
<gene>
    <name evidence="1" type="ORF">PPOP_0627</name>
</gene>
<evidence type="ECO:0000313" key="1">
    <source>
        <dbReference type="EMBL" id="GAC41277.1"/>
    </source>
</evidence>
<dbReference type="Proteomes" id="UP000029453">
    <property type="component" value="Unassembled WGS sequence"/>
</dbReference>
<comment type="caution">
    <text evidence="1">The sequence shown here is derived from an EMBL/GenBank/DDBJ whole genome shotgun (WGS) entry which is preliminary data.</text>
</comment>
<organism evidence="1 2">
    <name type="scientific">Paenibacillus popilliae ATCC 14706</name>
    <dbReference type="NCBI Taxonomy" id="1212764"/>
    <lineage>
        <taxon>Bacteria</taxon>
        <taxon>Bacillati</taxon>
        <taxon>Bacillota</taxon>
        <taxon>Bacilli</taxon>
        <taxon>Bacillales</taxon>
        <taxon>Paenibacillaceae</taxon>
        <taxon>Paenibacillus</taxon>
    </lineage>
</organism>
<name>M9L849_PAEPP</name>
<proteinExistence type="predicted"/>
<protein>
    <submittedName>
        <fullName evidence="1">Uncharacterized protein</fullName>
    </submittedName>
</protein>
<sequence>MLKLADNLRVRLLGKLCQFIFGCPSFLDGLAQFPRNGLFKRLDSFRRYVIQGVESRLRLRAF</sequence>
<dbReference type="EMBL" id="BALG01000026">
    <property type="protein sequence ID" value="GAC41277.1"/>
    <property type="molecule type" value="Genomic_DNA"/>
</dbReference>